<reference evidence="18" key="1">
    <citation type="submission" date="2023-08" db="EMBL/GenBank/DDBJ databases">
        <title>Draft sequence of the Babesia gibsoni genome.</title>
        <authorList>
            <person name="Yamagishi J.Y."/>
            <person name="Xuan X.X."/>
        </authorList>
    </citation>
    <scope>NUCLEOTIDE SEQUENCE</scope>
    <source>
        <strain evidence="18">Azabu</strain>
    </source>
</reference>
<dbReference type="InterPro" id="IPR001757">
    <property type="entry name" value="P_typ_ATPase"/>
</dbReference>
<dbReference type="SFLD" id="SFLDF00027">
    <property type="entry name" value="p-type_atpase"/>
    <property type="match status" value="1"/>
</dbReference>
<feature type="binding site" evidence="13">
    <location>
        <position position="714"/>
    </location>
    <ligand>
        <name>ATP</name>
        <dbReference type="ChEBI" id="CHEBI:30616"/>
    </ligand>
</feature>
<name>A0AAD8PFS1_BABGI</name>
<evidence type="ECO:0000313" key="19">
    <source>
        <dbReference type="Proteomes" id="UP001230268"/>
    </source>
</evidence>
<dbReference type="SUPFAM" id="SSF81665">
    <property type="entry name" value="Calcium ATPase, transmembrane domain M"/>
    <property type="match status" value="1"/>
</dbReference>
<dbReference type="GO" id="GO:0005524">
    <property type="term" value="F:ATP binding"/>
    <property type="evidence" value="ECO:0007669"/>
    <property type="project" value="UniProtKB-UniRule"/>
</dbReference>
<feature type="transmembrane region" description="Helical" evidence="15">
    <location>
        <begin position="376"/>
        <end position="400"/>
    </location>
</feature>
<evidence type="ECO:0000256" key="14">
    <source>
        <dbReference type="PIRSR" id="PIRSR606539-3"/>
    </source>
</evidence>
<evidence type="ECO:0000256" key="7">
    <source>
        <dbReference type="ARBA" id="ARBA00022842"/>
    </source>
</evidence>
<evidence type="ECO:0000256" key="15">
    <source>
        <dbReference type="RuleBase" id="RU362033"/>
    </source>
</evidence>
<comment type="similarity">
    <text evidence="2 15">Belongs to the cation transport ATPase (P-type) (TC 3.A.3) family. Type IV subfamily.</text>
</comment>
<comment type="catalytic activity">
    <reaction evidence="11 15">
        <text>ATP + H2O + phospholipidSide 1 = ADP + phosphate + phospholipidSide 2.</text>
        <dbReference type="EC" id="7.6.2.1"/>
    </reaction>
</comment>
<dbReference type="SFLD" id="SFLDG00002">
    <property type="entry name" value="C1.7:_P-type_atpase_like"/>
    <property type="match status" value="1"/>
</dbReference>
<dbReference type="InterPro" id="IPR008250">
    <property type="entry name" value="ATPase_P-typ_transduc_dom_A_sf"/>
</dbReference>
<feature type="transmembrane region" description="Helical" evidence="15">
    <location>
        <begin position="1233"/>
        <end position="1253"/>
    </location>
</feature>
<comment type="caution">
    <text evidence="18">The sequence shown here is derived from an EMBL/GenBank/DDBJ whole genome shotgun (WGS) entry which is preliminary data.</text>
</comment>
<gene>
    <name evidence="18" type="ORF">BgAZ_103630</name>
</gene>
<evidence type="ECO:0000256" key="4">
    <source>
        <dbReference type="ARBA" id="ARBA00022723"/>
    </source>
</evidence>
<evidence type="ECO:0000313" key="18">
    <source>
        <dbReference type="EMBL" id="KAK1444457.1"/>
    </source>
</evidence>
<dbReference type="PANTHER" id="PTHR24092:SF150">
    <property type="entry name" value="PHOSPHOLIPID-TRANSPORTING ATPASE"/>
    <property type="match status" value="1"/>
</dbReference>
<feature type="active site" description="4-aspartylphosphate intermediate" evidence="12">
    <location>
        <position position="488"/>
    </location>
</feature>
<evidence type="ECO:0000256" key="5">
    <source>
        <dbReference type="ARBA" id="ARBA00022741"/>
    </source>
</evidence>
<keyword evidence="7 14" id="KW-0460">Magnesium</keyword>
<feature type="binding site" evidence="14">
    <location>
        <position position="947"/>
    </location>
    <ligand>
        <name>Mg(2+)</name>
        <dbReference type="ChEBI" id="CHEBI:18420"/>
    </ligand>
</feature>
<dbReference type="EC" id="7.6.2.1" evidence="15"/>
<feature type="transmembrane region" description="Helical" evidence="15">
    <location>
        <begin position="1164"/>
        <end position="1183"/>
    </location>
</feature>
<dbReference type="EMBL" id="JAVEPI010000001">
    <property type="protein sequence ID" value="KAK1444457.1"/>
    <property type="molecule type" value="Genomic_DNA"/>
</dbReference>
<dbReference type="Pfam" id="PF16212">
    <property type="entry name" value="PhoLip_ATPase_C"/>
    <property type="match status" value="2"/>
</dbReference>
<dbReference type="NCBIfam" id="TIGR01652">
    <property type="entry name" value="ATPase-Plipid"/>
    <property type="match status" value="1"/>
</dbReference>
<keyword evidence="3 15" id="KW-0812">Transmembrane</keyword>
<feature type="binding site" evidence="13">
    <location>
        <position position="489"/>
    </location>
    <ligand>
        <name>ATP</name>
        <dbReference type="ChEBI" id="CHEBI:30616"/>
    </ligand>
</feature>
<evidence type="ECO:0000256" key="12">
    <source>
        <dbReference type="PIRSR" id="PIRSR606539-1"/>
    </source>
</evidence>
<evidence type="ECO:0000256" key="6">
    <source>
        <dbReference type="ARBA" id="ARBA00022840"/>
    </source>
</evidence>
<feature type="transmembrane region" description="Helical" evidence="15">
    <location>
        <begin position="1117"/>
        <end position="1139"/>
    </location>
</feature>
<dbReference type="Proteomes" id="UP001230268">
    <property type="component" value="Unassembled WGS sequence"/>
</dbReference>
<evidence type="ECO:0000256" key="3">
    <source>
        <dbReference type="ARBA" id="ARBA00022692"/>
    </source>
</evidence>
<dbReference type="GO" id="GO:0005886">
    <property type="term" value="C:plasma membrane"/>
    <property type="evidence" value="ECO:0007669"/>
    <property type="project" value="TreeGrafter"/>
</dbReference>
<evidence type="ECO:0000256" key="13">
    <source>
        <dbReference type="PIRSR" id="PIRSR606539-2"/>
    </source>
</evidence>
<feature type="binding site" evidence="13">
    <location>
        <position position="951"/>
    </location>
    <ligand>
        <name>ATP</name>
        <dbReference type="ChEBI" id="CHEBI:30616"/>
    </ligand>
</feature>
<feature type="transmembrane region" description="Helical" evidence="15">
    <location>
        <begin position="1195"/>
        <end position="1213"/>
    </location>
</feature>
<dbReference type="InterPro" id="IPR023299">
    <property type="entry name" value="ATPase_P-typ_cyto_dom_N"/>
</dbReference>
<feature type="binding site" evidence="13">
    <location>
        <position position="488"/>
    </location>
    <ligand>
        <name>ATP</name>
        <dbReference type="ChEBI" id="CHEBI:30616"/>
    </ligand>
</feature>
<dbReference type="PRINTS" id="PR00119">
    <property type="entry name" value="CATATPASE"/>
</dbReference>
<feature type="binding site" evidence="14">
    <location>
        <position position="951"/>
    </location>
    <ligand>
        <name>Mg(2+)</name>
        <dbReference type="ChEBI" id="CHEBI:18420"/>
    </ligand>
</feature>
<evidence type="ECO:0000259" key="17">
    <source>
        <dbReference type="Pfam" id="PF16212"/>
    </source>
</evidence>
<dbReference type="GO" id="GO:0140326">
    <property type="term" value="F:ATPase-coupled intramembrane lipid transporter activity"/>
    <property type="evidence" value="ECO:0007669"/>
    <property type="project" value="UniProtKB-EC"/>
</dbReference>
<feature type="binding site" evidence="13">
    <location>
        <position position="794"/>
    </location>
    <ligand>
        <name>ATP</name>
        <dbReference type="ChEBI" id="CHEBI:30616"/>
    </ligand>
</feature>
<feature type="binding site" evidence="13">
    <location>
        <position position="796"/>
    </location>
    <ligand>
        <name>ATP</name>
        <dbReference type="ChEBI" id="CHEBI:30616"/>
    </ligand>
</feature>
<keyword evidence="10 15" id="KW-0472">Membrane</keyword>
<evidence type="ECO:0000256" key="10">
    <source>
        <dbReference type="ARBA" id="ARBA00023136"/>
    </source>
</evidence>
<accession>A0AAD8PFS1</accession>
<evidence type="ECO:0000256" key="2">
    <source>
        <dbReference type="ARBA" id="ARBA00008109"/>
    </source>
</evidence>
<dbReference type="Gene3D" id="3.40.1110.10">
    <property type="entry name" value="Calcium-transporting ATPase, cytoplasmic domain N"/>
    <property type="match status" value="2"/>
</dbReference>
<feature type="transmembrane region" description="Helical" evidence="15">
    <location>
        <begin position="1003"/>
        <end position="1025"/>
    </location>
</feature>
<dbReference type="PROSITE" id="PS00154">
    <property type="entry name" value="ATPASE_E1_E2"/>
    <property type="match status" value="1"/>
</dbReference>
<comment type="cofactor">
    <cofactor evidence="14">
        <name>Mg(2+)</name>
        <dbReference type="ChEBI" id="CHEBI:18420"/>
    </cofactor>
</comment>
<dbReference type="SUPFAM" id="SSF56784">
    <property type="entry name" value="HAD-like"/>
    <property type="match status" value="1"/>
</dbReference>
<feature type="transmembrane region" description="Helical" evidence="15">
    <location>
        <begin position="420"/>
        <end position="444"/>
    </location>
</feature>
<feature type="domain" description="P-type ATPase C-terminal" evidence="17">
    <location>
        <begin position="1109"/>
        <end position="1260"/>
    </location>
</feature>
<organism evidence="18 19">
    <name type="scientific">Babesia gibsoni</name>
    <dbReference type="NCBI Taxonomy" id="33632"/>
    <lineage>
        <taxon>Eukaryota</taxon>
        <taxon>Sar</taxon>
        <taxon>Alveolata</taxon>
        <taxon>Apicomplexa</taxon>
        <taxon>Aconoidasida</taxon>
        <taxon>Piroplasmida</taxon>
        <taxon>Babesiidae</taxon>
        <taxon>Babesia</taxon>
    </lineage>
</organism>
<dbReference type="InterPro" id="IPR044492">
    <property type="entry name" value="P_typ_ATPase_HD_dom"/>
</dbReference>
<feature type="binding site" evidence="13">
    <location>
        <position position="490"/>
    </location>
    <ligand>
        <name>ATP</name>
        <dbReference type="ChEBI" id="CHEBI:30616"/>
    </ligand>
</feature>
<feature type="domain" description="P-type ATPase C-terminal" evidence="17">
    <location>
        <begin position="974"/>
        <end position="1079"/>
    </location>
</feature>
<evidence type="ECO:0000259" key="16">
    <source>
        <dbReference type="Pfam" id="PF16209"/>
    </source>
</evidence>
<dbReference type="SFLD" id="SFLDS00003">
    <property type="entry name" value="Haloacid_Dehalogenase"/>
    <property type="match status" value="1"/>
</dbReference>
<evidence type="ECO:0000256" key="8">
    <source>
        <dbReference type="ARBA" id="ARBA00022967"/>
    </source>
</evidence>
<dbReference type="GO" id="GO:0045332">
    <property type="term" value="P:phospholipid translocation"/>
    <property type="evidence" value="ECO:0007669"/>
    <property type="project" value="TreeGrafter"/>
</dbReference>
<feature type="binding site" evidence="14">
    <location>
        <position position="488"/>
    </location>
    <ligand>
        <name>Mg(2+)</name>
        <dbReference type="ChEBI" id="CHEBI:18420"/>
    </ligand>
</feature>
<dbReference type="Pfam" id="PF16209">
    <property type="entry name" value="PhoLip_ATPase_N"/>
    <property type="match status" value="1"/>
</dbReference>
<feature type="domain" description="P-type ATPase N-terminal" evidence="16">
    <location>
        <begin position="89"/>
        <end position="141"/>
    </location>
</feature>
<evidence type="ECO:0000256" key="11">
    <source>
        <dbReference type="ARBA" id="ARBA00034036"/>
    </source>
</evidence>
<dbReference type="InterPro" id="IPR023214">
    <property type="entry name" value="HAD_sf"/>
</dbReference>
<dbReference type="NCBIfam" id="TIGR01494">
    <property type="entry name" value="ATPase_P-type"/>
    <property type="match status" value="1"/>
</dbReference>
<keyword evidence="9 15" id="KW-1133">Transmembrane helix</keyword>
<dbReference type="InterPro" id="IPR018303">
    <property type="entry name" value="ATPase_P-typ_P_site"/>
</dbReference>
<dbReference type="Gene3D" id="2.70.150.10">
    <property type="entry name" value="Calcium-transporting ATPase, cytoplasmic transduction domain A"/>
    <property type="match status" value="2"/>
</dbReference>
<comment type="subcellular location">
    <subcellularLocation>
        <location evidence="1 15">Membrane</location>
        <topology evidence="1 15">Multi-pass membrane protein</topology>
    </subcellularLocation>
</comment>
<feature type="transmembrane region" description="Helical" evidence="15">
    <location>
        <begin position="109"/>
        <end position="131"/>
    </location>
</feature>
<feature type="transmembrane region" description="Helical" evidence="15">
    <location>
        <begin position="1037"/>
        <end position="1057"/>
    </location>
</feature>
<dbReference type="GO" id="GO:0016887">
    <property type="term" value="F:ATP hydrolysis activity"/>
    <property type="evidence" value="ECO:0007669"/>
    <property type="project" value="InterPro"/>
</dbReference>
<evidence type="ECO:0000256" key="9">
    <source>
        <dbReference type="ARBA" id="ARBA00022989"/>
    </source>
</evidence>
<keyword evidence="5 13" id="KW-0547">Nucleotide-binding</keyword>
<evidence type="ECO:0000256" key="1">
    <source>
        <dbReference type="ARBA" id="ARBA00004141"/>
    </source>
</evidence>
<dbReference type="Gene3D" id="3.40.50.1000">
    <property type="entry name" value="HAD superfamily/HAD-like"/>
    <property type="match status" value="2"/>
</dbReference>
<keyword evidence="6 13" id="KW-0067">ATP-binding</keyword>
<feature type="binding site" evidence="13">
    <location>
        <position position="920"/>
    </location>
    <ligand>
        <name>ATP</name>
        <dbReference type="ChEBI" id="CHEBI:30616"/>
    </ligand>
</feature>
<feature type="binding site" evidence="13">
    <location>
        <position position="680"/>
    </location>
    <ligand>
        <name>ATP</name>
        <dbReference type="ChEBI" id="CHEBI:30616"/>
    </ligand>
</feature>
<dbReference type="GO" id="GO:0000287">
    <property type="term" value="F:magnesium ion binding"/>
    <property type="evidence" value="ECO:0007669"/>
    <property type="project" value="UniProtKB-UniRule"/>
</dbReference>
<keyword evidence="4 14" id="KW-0479">Metal-binding</keyword>
<feature type="binding site" evidence="13">
    <location>
        <position position="926"/>
    </location>
    <ligand>
        <name>ATP</name>
        <dbReference type="ChEBI" id="CHEBI:30616"/>
    </ligand>
</feature>
<feature type="binding site" evidence="13">
    <location>
        <position position="950"/>
    </location>
    <ligand>
        <name>ATP</name>
        <dbReference type="ChEBI" id="CHEBI:30616"/>
    </ligand>
</feature>
<dbReference type="InterPro" id="IPR032630">
    <property type="entry name" value="P_typ_ATPase_c"/>
</dbReference>
<keyword evidence="8 15" id="KW-1278">Translocase</keyword>
<dbReference type="Gene3D" id="1.20.1110.10">
    <property type="entry name" value="Calcium-transporting ATPase, transmembrane domain"/>
    <property type="match status" value="1"/>
</dbReference>
<dbReference type="PANTHER" id="PTHR24092">
    <property type="entry name" value="PROBABLE PHOSPHOLIPID-TRANSPORTING ATPASE"/>
    <property type="match status" value="1"/>
</dbReference>
<dbReference type="SUPFAM" id="SSF81660">
    <property type="entry name" value="Metal cation-transporting ATPase, ATP-binding domain N"/>
    <property type="match status" value="1"/>
</dbReference>
<feature type="binding site" evidence="13">
    <location>
        <position position="590"/>
    </location>
    <ligand>
        <name>ATP</name>
        <dbReference type="ChEBI" id="CHEBI:30616"/>
    </ligand>
</feature>
<keyword evidence="19" id="KW-1185">Reference proteome</keyword>
<feature type="binding site" evidence="14">
    <location>
        <position position="490"/>
    </location>
    <ligand>
        <name>Mg(2+)</name>
        <dbReference type="ChEBI" id="CHEBI:18420"/>
    </ligand>
</feature>
<feature type="transmembrane region" description="Helical" evidence="15">
    <location>
        <begin position="143"/>
        <end position="164"/>
    </location>
</feature>
<dbReference type="Pfam" id="PF13246">
    <property type="entry name" value="Cation_ATPase"/>
    <property type="match status" value="1"/>
</dbReference>
<protein>
    <recommendedName>
        <fullName evidence="15">Phospholipid-transporting ATPase</fullName>
        <ecNumber evidence="15">7.6.2.1</ecNumber>
    </recommendedName>
</protein>
<dbReference type="InterPro" id="IPR032631">
    <property type="entry name" value="P-type_ATPase_N"/>
</dbReference>
<dbReference type="InterPro" id="IPR006539">
    <property type="entry name" value="P-type_ATPase_IV"/>
</dbReference>
<dbReference type="InterPro" id="IPR036412">
    <property type="entry name" value="HAD-like_sf"/>
</dbReference>
<feature type="binding site" evidence="13">
    <location>
        <position position="657"/>
    </location>
    <ligand>
        <name>ATP</name>
        <dbReference type="ChEBI" id="CHEBI:30616"/>
    </ligand>
</feature>
<dbReference type="SUPFAM" id="SSF81653">
    <property type="entry name" value="Calcium ATPase, transduction domain A"/>
    <property type="match status" value="1"/>
</dbReference>
<dbReference type="InterPro" id="IPR023298">
    <property type="entry name" value="ATPase_P-typ_TM_dom_sf"/>
</dbReference>
<feature type="binding site" evidence="13">
    <location>
        <position position="795"/>
    </location>
    <ligand>
        <name>ATP</name>
        <dbReference type="ChEBI" id="CHEBI:30616"/>
    </ligand>
</feature>
<sequence length="1332" mass="151329">MWSLRQWWSGKQDSEEREGKVYLLTNYSPYLHTVYEPDYVPIEDSFASAQRRRFWEFISLFYHSHSGVNSLSAQDAEDAANRFAFLRGHHESNSIRTTKYSLFSFLPRVLFFQLTRVGNLIFLAVSFLQLIEDVSDSNGIPTYLIPLIFVIAVCMGCEMASDLVRWRSDESVNKQPVHVFRGGVLKKMRLCDLHVGDIVKVHAYESFPSDMVLLSCSDEQGVCNIETKNVDGESNVKYKHVIPELAELFRNDEDAARTQIKLICEPPNDSLSSFSGVAYYSKDCIDGRMKKPPHRPRLSITGAHRDPMELMASYDVEINKVYLSFDQLLLRGTSMVNTEWAYCVVVYVGHQTRLLKGSVSSSTRKSSKLENIYQRILCFVMMIMIVCVIFSALMSIWWLLAEAQSHTYLKVSLGGSTTRTFFVTMGSMVLLLAAMIPVDLIIIWEVVRTAESKQISWNPEMVHEGKFAESKSDQLIEDLAHITHIYSDKTGTLTQNVMTLKCLGFGNFGWVGEERYAATFWNIFKTTTAEGRKAMRQFIMVAGLCHSVVTHKDNNHVTRPPVVLKEIDGKAVLVMVEDSNVQYDAASPDELALVSGMAALGCRFSNRPSLTEIDLSLTLPEAQKFLLSEEEFALWKKHEKQGMVPAIRYTIRDAVPFDNIRKCMSMIIEDTTGELLVLCKGADSALISYMAKQQVIKVDEMEKQLLEFACVGLRTLLFAVREMSSAEYFTWHQQYWEASQLTENRDETVDKIVADLERDLRIVGSTAVEDLLQDDVGEVIRDLKEAGIVIWVLTGDKLETALSIGRSTNMITADCCNAILSETDPNVIRAQLDKHLHNCMSASKIDKKSKEEEKIRGRRISFAPSLDGKTVPRKRSSLTEFEKFSITVTGEALQVIYEDEDMKSTFYKVAQYANTVIACRTTQTQKYQIIIDNTKHNENSTSLAIGDGANDVGMILTADVGVGISGKEGNQACRSADFVIGQFRFLRQLLFVHGREALRKNSFLLYFCIFRNFSFSFINVIYNFYTGFSGVSVFNTWSKQIINLFFTSIPLILYVILDRELPLELLTRYPILYNTWSNKPVNNLIRSLIRPFKANRLVDRLRNYLAKRKGIYDPATFWGFIIAALWLSFLETLIILHVFNGVEFNIMNGTPINFSFNLFSQTMYVNHVLAVNAIVCIMSKTWFWPNHFSLWGETLTMLAFWLIVSLVPAFAYIPEAHVFLGTVETLHSSLCYFFVILALLVITVFPFWGYVYYTTIFNPSLEDQISLQLKRGTFQGVAAFRRTSVAYVGEESASKPAEATGFAFAIERKDALLGAIHRKIHKMFKTDSPTNK</sequence>
<proteinExistence type="inferred from homology"/>